<feature type="non-terminal residue" evidence="10">
    <location>
        <position position="231"/>
    </location>
</feature>
<dbReference type="Pfam" id="PF14772">
    <property type="entry name" value="NYD-SP28"/>
    <property type="match status" value="1"/>
</dbReference>
<name>A0ABM0RG79_GALVR</name>
<evidence type="ECO:0000256" key="6">
    <source>
        <dbReference type="SAM" id="Coils"/>
    </source>
</evidence>
<gene>
    <name evidence="10" type="primary">DRC1</name>
</gene>
<evidence type="ECO:0000256" key="5">
    <source>
        <dbReference type="ARBA" id="ARBA00023273"/>
    </source>
</evidence>
<evidence type="ECO:0000256" key="2">
    <source>
        <dbReference type="ARBA" id="ARBA00022846"/>
    </source>
</evidence>
<feature type="region of interest" description="Disordered" evidence="7">
    <location>
        <begin position="1"/>
        <end position="35"/>
    </location>
</feature>
<comment type="subcellular location">
    <subcellularLocation>
        <location evidence="1">Cytoplasm</location>
        <location evidence="1">Cytoskeleton</location>
        <location evidence="1">Flagellum axoneme</location>
    </subcellularLocation>
</comment>
<dbReference type="GeneID" id="103597545"/>
<keyword evidence="3 6" id="KW-0175">Coiled coil</keyword>
<keyword evidence="5" id="KW-0966">Cell projection</keyword>
<reference evidence="10" key="1">
    <citation type="submission" date="2025-08" db="UniProtKB">
        <authorList>
            <consortium name="RefSeq"/>
        </authorList>
    </citation>
    <scope>IDENTIFICATION</scope>
</reference>
<dbReference type="PANTHER" id="PTHR21625:SF1">
    <property type="entry name" value="DYNEIN REGULATORY COMPLEX PROTEIN 1"/>
    <property type="match status" value="1"/>
</dbReference>
<evidence type="ECO:0000313" key="9">
    <source>
        <dbReference type="Proteomes" id="UP000694923"/>
    </source>
</evidence>
<dbReference type="InterPro" id="IPR039505">
    <property type="entry name" value="DRC1/2_N"/>
</dbReference>
<dbReference type="RefSeq" id="XP_008579620.1">
    <property type="nucleotide sequence ID" value="XM_008581398.1"/>
</dbReference>
<dbReference type="InterPro" id="IPR039750">
    <property type="entry name" value="DRC1/DRC2"/>
</dbReference>
<evidence type="ECO:0000256" key="1">
    <source>
        <dbReference type="ARBA" id="ARBA00004611"/>
    </source>
</evidence>
<feature type="coiled-coil region" evidence="6">
    <location>
        <begin position="173"/>
        <end position="215"/>
    </location>
</feature>
<evidence type="ECO:0000256" key="3">
    <source>
        <dbReference type="ARBA" id="ARBA00023054"/>
    </source>
</evidence>
<dbReference type="PANTHER" id="PTHR21625">
    <property type="entry name" value="NYD-SP28 PROTEIN"/>
    <property type="match status" value="1"/>
</dbReference>
<keyword evidence="2" id="KW-0282">Flagellum</keyword>
<keyword evidence="4" id="KW-0969">Cilium</keyword>
<proteinExistence type="predicted"/>
<evidence type="ECO:0000259" key="8">
    <source>
        <dbReference type="Pfam" id="PF14772"/>
    </source>
</evidence>
<keyword evidence="9" id="KW-1185">Reference proteome</keyword>
<accession>A0ABM0RG79</accession>
<feature type="domain" description="Dynein regulatory complex protein 1/2 N-terminal" evidence="8">
    <location>
        <begin position="124"/>
        <end position="205"/>
    </location>
</feature>
<organism evidence="9 10">
    <name type="scientific">Galeopterus variegatus</name>
    <name type="common">Malayan flying lemur</name>
    <name type="synonym">Cynocephalus variegatus</name>
    <dbReference type="NCBI Taxonomy" id="482537"/>
    <lineage>
        <taxon>Eukaryota</taxon>
        <taxon>Metazoa</taxon>
        <taxon>Chordata</taxon>
        <taxon>Craniata</taxon>
        <taxon>Vertebrata</taxon>
        <taxon>Euteleostomi</taxon>
        <taxon>Mammalia</taxon>
        <taxon>Eutheria</taxon>
        <taxon>Euarchontoglires</taxon>
        <taxon>Dermoptera</taxon>
        <taxon>Cynocephalidae</taxon>
        <taxon>Galeopterus</taxon>
    </lineage>
</organism>
<protein>
    <submittedName>
        <fullName evidence="10">Dynein regulatory complex protein 1</fullName>
    </submittedName>
</protein>
<sequence>MNPPGSPGVLEQNVDEHLTTPMLGPSVHSDNPQERIQARRLRIAARLEARRREALGEYLDGKKESEEDQSKSHKQKEESRLLPQSSIKLKEDFSEFVLVLDGVSVPVPEPHIIDSREPACSIGRIEKLENEVKTSQDKFDEITAKWEEGKQKSIPQDLWDVLNTQQLHCAGLIEDKNKLISELQQELKTKDDQYVKDLKKQSDDICLLLERMEEQVKNVMKSFRQELHHIE</sequence>
<evidence type="ECO:0000256" key="4">
    <source>
        <dbReference type="ARBA" id="ARBA00023069"/>
    </source>
</evidence>
<dbReference type="Proteomes" id="UP000694923">
    <property type="component" value="Unplaced"/>
</dbReference>
<evidence type="ECO:0000313" key="10">
    <source>
        <dbReference type="RefSeq" id="XP_008579620.1"/>
    </source>
</evidence>
<feature type="region of interest" description="Disordered" evidence="7">
    <location>
        <begin position="56"/>
        <end position="83"/>
    </location>
</feature>
<feature type="compositionally biased region" description="Basic and acidic residues" evidence="7">
    <location>
        <begin position="56"/>
        <end position="80"/>
    </location>
</feature>
<evidence type="ECO:0000256" key="7">
    <source>
        <dbReference type="SAM" id="MobiDB-lite"/>
    </source>
</evidence>